<feature type="chain" id="PRO_5023013528" description="Peptidylprolyl isomerase" evidence="1">
    <location>
        <begin position="23"/>
        <end position="214"/>
    </location>
</feature>
<dbReference type="AlphaFoldDB" id="A0A5B1CFQ7"/>
<evidence type="ECO:0000313" key="3">
    <source>
        <dbReference type="Proteomes" id="UP000322699"/>
    </source>
</evidence>
<accession>A0A5B1CFQ7</accession>
<dbReference type="Proteomes" id="UP000322699">
    <property type="component" value="Unassembled WGS sequence"/>
</dbReference>
<sequence precursor="true">MIFVSRFFATACALLSISTAIAEEKFGPDDPVAAVDGKPVFLGELNLILRPMARGRSIDELPIDVQRAAAVVLVRRHLALRALRQKGGSVVETAVDRYVTEKTKELERIGSSAGEIASKQSANQESLLRSWAWEAAWNLYVKTRLTEKNLRRFYDQNVSAGDPTFDELTDQAKLRRDATNALFDALVATQADVKVQWFIPALRPPVDVQVVPSK</sequence>
<proteinExistence type="predicted"/>
<evidence type="ECO:0008006" key="4">
    <source>
        <dbReference type="Google" id="ProtNLM"/>
    </source>
</evidence>
<gene>
    <name evidence="2" type="ORF">LF1_10790</name>
</gene>
<keyword evidence="1" id="KW-0732">Signal</keyword>
<evidence type="ECO:0000313" key="2">
    <source>
        <dbReference type="EMBL" id="KAA1258559.1"/>
    </source>
</evidence>
<dbReference type="OrthoDB" id="14196at2"/>
<dbReference type="RefSeq" id="WP_068257895.1">
    <property type="nucleotide sequence ID" value="NZ_LWSK01000001.1"/>
</dbReference>
<dbReference type="EMBL" id="VRLW01000001">
    <property type="protein sequence ID" value="KAA1258559.1"/>
    <property type="molecule type" value="Genomic_DNA"/>
</dbReference>
<feature type="signal peptide" evidence="1">
    <location>
        <begin position="1"/>
        <end position="22"/>
    </location>
</feature>
<organism evidence="2 3">
    <name type="scientific">Rubripirellula obstinata</name>
    <dbReference type="NCBI Taxonomy" id="406547"/>
    <lineage>
        <taxon>Bacteria</taxon>
        <taxon>Pseudomonadati</taxon>
        <taxon>Planctomycetota</taxon>
        <taxon>Planctomycetia</taxon>
        <taxon>Pirellulales</taxon>
        <taxon>Pirellulaceae</taxon>
        <taxon>Rubripirellula</taxon>
    </lineage>
</organism>
<protein>
    <recommendedName>
        <fullName evidence="4">Peptidylprolyl isomerase</fullName>
    </recommendedName>
</protein>
<reference evidence="2 3" key="1">
    <citation type="submission" date="2019-08" db="EMBL/GenBank/DDBJ databases">
        <title>Deep-cultivation of Planctomycetes and their phenomic and genomic characterization uncovers novel biology.</title>
        <authorList>
            <person name="Wiegand S."/>
            <person name="Jogler M."/>
            <person name="Boedeker C."/>
            <person name="Pinto D."/>
            <person name="Vollmers J."/>
            <person name="Rivas-Marin E."/>
            <person name="Kohn T."/>
            <person name="Peeters S.H."/>
            <person name="Heuer A."/>
            <person name="Rast P."/>
            <person name="Oberbeckmann S."/>
            <person name="Bunk B."/>
            <person name="Jeske O."/>
            <person name="Meyerdierks A."/>
            <person name="Storesund J.E."/>
            <person name="Kallscheuer N."/>
            <person name="Luecker S."/>
            <person name="Lage O.M."/>
            <person name="Pohl T."/>
            <person name="Merkel B.J."/>
            <person name="Hornburger P."/>
            <person name="Mueller R.-W."/>
            <person name="Bruemmer F."/>
            <person name="Labrenz M."/>
            <person name="Spormann A.M."/>
            <person name="Op Den Camp H."/>
            <person name="Overmann J."/>
            <person name="Amann R."/>
            <person name="Jetten M.S.M."/>
            <person name="Mascher T."/>
            <person name="Medema M.H."/>
            <person name="Devos D.P."/>
            <person name="Kaster A.-K."/>
            <person name="Ovreas L."/>
            <person name="Rohde M."/>
            <person name="Galperin M.Y."/>
            <person name="Jogler C."/>
        </authorList>
    </citation>
    <scope>NUCLEOTIDE SEQUENCE [LARGE SCALE GENOMIC DNA]</scope>
    <source>
        <strain evidence="2 3">LF1</strain>
    </source>
</reference>
<evidence type="ECO:0000256" key="1">
    <source>
        <dbReference type="SAM" id="SignalP"/>
    </source>
</evidence>
<name>A0A5B1CFQ7_9BACT</name>
<comment type="caution">
    <text evidence="2">The sequence shown here is derived from an EMBL/GenBank/DDBJ whole genome shotgun (WGS) entry which is preliminary data.</text>
</comment>
<keyword evidence="3" id="KW-1185">Reference proteome</keyword>